<dbReference type="InterPro" id="IPR019545">
    <property type="entry name" value="DM13_domain"/>
</dbReference>
<gene>
    <name evidence="3" type="ORF">H0I76_04195</name>
</gene>
<accession>A0A8J7M4P2</accession>
<protein>
    <submittedName>
        <fullName evidence="3">DM13 domain-containing protein</fullName>
    </submittedName>
</protein>
<feature type="signal peptide" evidence="1">
    <location>
        <begin position="1"/>
        <end position="23"/>
    </location>
</feature>
<reference evidence="3" key="1">
    <citation type="submission" date="2020-12" db="EMBL/GenBank/DDBJ databases">
        <title>Bacterial taxonomy.</title>
        <authorList>
            <person name="Pan X."/>
        </authorList>
    </citation>
    <scope>NUCLEOTIDE SEQUENCE</scope>
    <source>
        <strain evidence="3">M0105</strain>
    </source>
</reference>
<dbReference type="Proteomes" id="UP000655420">
    <property type="component" value="Unassembled WGS sequence"/>
</dbReference>
<feature type="chain" id="PRO_5035160230" evidence="1">
    <location>
        <begin position="24"/>
        <end position="127"/>
    </location>
</feature>
<evidence type="ECO:0000259" key="2">
    <source>
        <dbReference type="PROSITE" id="PS51549"/>
    </source>
</evidence>
<comment type="caution">
    <text evidence="3">The sequence shown here is derived from an EMBL/GenBank/DDBJ whole genome shotgun (WGS) entry which is preliminary data.</text>
</comment>
<sequence length="127" mass="13080">MRGIVATGLGLALSLAMALPASAGAGGAGAFTGDSNHVAKGAVELVEADGGWEIHLKDDFWFDGAPDPRVGFGTRGSFAAGTDFAPLHRNAGAPFYKVPAGIDPADFDTVVIWCRKFSVPLGHARLN</sequence>
<dbReference type="EMBL" id="JAEHHL010000001">
    <property type="protein sequence ID" value="MBK0398381.1"/>
    <property type="molecule type" value="Genomic_DNA"/>
</dbReference>
<name>A0A8J7M4P2_9RHOB</name>
<evidence type="ECO:0000313" key="3">
    <source>
        <dbReference type="EMBL" id="MBK0398381.1"/>
    </source>
</evidence>
<organism evidence="3 4">
    <name type="scientific">Thermohalobaculum xanthum</name>
    <dbReference type="NCBI Taxonomy" id="2753746"/>
    <lineage>
        <taxon>Bacteria</taxon>
        <taxon>Pseudomonadati</taxon>
        <taxon>Pseudomonadota</taxon>
        <taxon>Alphaproteobacteria</taxon>
        <taxon>Rhodobacterales</taxon>
        <taxon>Paracoccaceae</taxon>
        <taxon>Thermohalobaculum</taxon>
    </lineage>
</organism>
<dbReference type="AlphaFoldDB" id="A0A8J7M4P2"/>
<evidence type="ECO:0000256" key="1">
    <source>
        <dbReference type="SAM" id="SignalP"/>
    </source>
</evidence>
<keyword evidence="1" id="KW-0732">Signal</keyword>
<keyword evidence="4" id="KW-1185">Reference proteome</keyword>
<proteinExistence type="predicted"/>
<dbReference type="PROSITE" id="PS51549">
    <property type="entry name" value="DM13"/>
    <property type="match status" value="1"/>
</dbReference>
<dbReference type="RefSeq" id="WP_200607402.1">
    <property type="nucleotide sequence ID" value="NZ_JAEHHL010000001.1"/>
</dbReference>
<dbReference type="Pfam" id="PF10517">
    <property type="entry name" value="DM13"/>
    <property type="match status" value="1"/>
</dbReference>
<evidence type="ECO:0000313" key="4">
    <source>
        <dbReference type="Proteomes" id="UP000655420"/>
    </source>
</evidence>
<feature type="domain" description="DM13" evidence="2">
    <location>
        <begin position="29"/>
        <end position="127"/>
    </location>
</feature>